<feature type="compositionally biased region" description="Basic and acidic residues" evidence="1">
    <location>
        <begin position="39"/>
        <end position="58"/>
    </location>
</feature>
<gene>
    <name evidence="2" type="ORF">Pmani_013731</name>
</gene>
<evidence type="ECO:0000313" key="3">
    <source>
        <dbReference type="Proteomes" id="UP001292094"/>
    </source>
</evidence>
<keyword evidence="3" id="KW-1185">Reference proteome</keyword>
<dbReference type="Proteomes" id="UP001292094">
    <property type="component" value="Unassembled WGS sequence"/>
</dbReference>
<protein>
    <submittedName>
        <fullName evidence="2">Uncharacterized protein</fullName>
    </submittedName>
</protein>
<feature type="region of interest" description="Disordered" evidence="1">
    <location>
        <begin position="29"/>
        <end position="58"/>
    </location>
</feature>
<organism evidence="2 3">
    <name type="scientific">Petrolisthes manimaculis</name>
    <dbReference type="NCBI Taxonomy" id="1843537"/>
    <lineage>
        <taxon>Eukaryota</taxon>
        <taxon>Metazoa</taxon>
        <taxon>Ecdysozoa</taxon>
        <taxon>Arthropoda</taxon>
        <taxon>Crustacea</taxon>
        <taxon>Multicrustacea</taxon>
        <taxon>Malacostraca</taxon>
        <taxon>Eumalacostraca</taxon>
        <taxon>Eucarida</taxon>
        <taxon>Decapoda</taxon>
        <taxon>Pleocyemata</taxon>
        <taxon>Anomura</taxon>
        <taxon>Galatheoidea</taxon>
        <taxon>Porcellanidae</taxon>
        <taxon>Petrolisthes</taxon>
    </lineage>
</organism>
<dbReference type="EMBL" id="JAWZYT010001160">
    <property type="protein sequence ID" value="KAK4315027.1"/>
    <property type="molecule type" value="Genomic_DNA"/>
</dbReference>
<comment type="caution">
    <text evidence="2">The sequence shown here is derived from an EMBL/GenBank/DDBJ whole genome shotgun (WGS) entry which is preliminary data.</text>
</comment>
<evidence type="ECO:0000313" key="2">
    <source>
        <dbReference type="EMBL" id="KAK4315027.1"/>
    </source>
</evidence>
<evidence type="ECO:0000256" key="1">
    <source>
        <dbReference type="SAM" id="MobiDB-lite"/>
    </source>
</evidence>
<sequence length="190" mass="20937">MVVVVVEVEKLGRYGGGGGGGEIRCVIRTGNSGKDGEEETKWGSKRKELNEEKEERKGNGTEVREVLYLISLPRLYLISLPQTLPNHSTQTLPHLSTSALYFISLPQPSTSSLYPSPLPHLSLRLYLIFLPALTPASVYLSSLVNLSHLSPHLSTSTPSAPLLYPALYTPFNNHHLNSFPKHLSIPSRLL</sequence>
<proteinExistence type="predicted"/>
<name>A0AAE1PXS1_9EUCA</name>
<reference evidence="2" key="1">
    <citation type="submission" date="2023-11" db="EMBL/GenBank/DDBJ databases">
        <title>Genome assemblies of two species of porcelain crab, Petrolisthes cinctipes and Petrolisthes manimaculis (Anomura: Porcellanidae).</title>
        <authorList>
            <person name="Angst P."/>
        </authorList>
    </citation>
    <scope>NUCLEOTIDE SEQUENCE</scope>
    <source>
        <strain evidence="2">PB745_02</strain>
        <tissue evidence="2">Gill</tissue>
    </source>
</reference>
<dbReference type="AlphaFoldDB" id="A0AAE1PXS1"/>
<accession>A0AAE1PXS1</accession>